<proteinExistence type="predicted"/>
<name>A0A644Z164_9ZZZZ</name>
<accession>A0A644Z164</accession>
<dbReference type="EMBL" id="VSSQ01007028">
    <property type="protein sequence ID" value="MPM34620.1"/>
    <property type="molecule type" value="Genomic_DNA"/>
</dbReference>
<gene>
    <name evidence="1" type="ORF">SDC9_81206</name>
</gene>
<reference evidence="1" key="1">
    <citation type="submission" date="2019-08" db="EMBL/GenBank/DDBJ databases">
        <authorList>
            <person name="Kucharzyk K."/>
            <person name="Murdoch R.W."/>
            <person name="Higgins S."/>
            <person name="Loffler F."/>
        </authorList>
    </citation>
    <scope>NUCLEOTIDE SEQUENCE</scope>
</reference>
<organism evidence="1">
    <name type="scientific">bioreactor metagenome</name>
    <dbReference type="NCBI Taxonomy" id="1076179"/>
    <lineage>
        <taxon>unclassified sequences</taxon>
        <taxon>metagenomes</taxon>
        <taxon>ecological metagenomes</taxon>
    </lineage>
</organism>
<protein>
    <submittedName>
        <fullName evidence="1">Uncharacterized protein</fullName>
    </submittedName>
</protein>
<sequence>MIADVVAGCFVAVIHEVGDGHQFRSVDVKNCIVVFVGCQCMRNRFGAILTGNVGHFSVSLVVLHDAAHFHESEVVGDHGFSVLGVTQENMIHADLIDVVLCEDVVDFFDARVGFVSCVDQ</sequence>
<dbReference type="AlphaFoldDB" id="A0A644Z164"/>
<comment type="caution">
    <text evidence="1">The sequence shown here is derived from an EMBL/GenBank/DDBJ whole genome shotgun (WGS) entry which is preliminary data.</text>
</comment>
<evidence type="ECO:0000313" key="1">
    <source>
        <dbReference type="EMBL" id="MPM34620.1"/>
    </source>
</evidence>